<keyword evidence="17" id="KW-0966">Cell projection</keyword>
<dbReference type="SMART" id="SM00382">
    <property type="entry name" value="AAA"/>
    <property type="match status" value="1"/>
</dbReference>
<evidence type="ECO:0000256" key="9">
    <source>
        <dbReference type="ARBA" id="ARBA00023134"/>
    </source>
</evidence>
<evidence type="ECO:0000256" key="10">
    <source>
        <dbReference type="ARBA" id="ARBA00023136"/>
    </source>
</evidence>
<evidence type="ECO:0000256" key="6">
    <source>
        <dbReference type="ARBA" id="ARBA00022741"/>
    </source>
</evidence>
<dbReference type="CDD" id="cd17873">
    <property type="entry name" value="FlhF"/>
    <property type="match status" value="1"/>
</dbReference>
<keyword evidence="17" id="KW-0282">Flagellum</keyword>
<evidence type="ECO:0000256" key="12">
    <source>
        <dbReference type="ARBA" id="ARBA00025337"/>
    </source>
</evidence>
<dbReference type="Gene3D" id="1.20.120.1380">
    <property type="entry name" value="Flagellar FlhF biosynthesis protein, N domain"/>
    <property type="match status" value="1"/>
</dbReference>
<dbReference type="InterPro" id="IPR047040">
    <property type="entry name" value="FlhF__GTPase_dom"/>
</dbReference>
<keyword evidence="6" id="KW-0547">Nucleotide-binding</keyword>
<feature type="region of interest" description="Disordered" evidence="14">
    <location>
        <begin position="108"/>
        <end position="142"/>
    </location>
</feature>
<proteinExistence type="inferred from homology"/>
<dbReference type="Gene3D" id="3.40.50.300">
    <property type="entry name" value="P-loop containing nucleotide triphosphate hydrolases"/>
    <property type="match status" value="1"/>
</dbReference>
<feature type="compositionally biased region" description="Basic and acidic residues" evidence="14">
    <location>
        <begin position="108"/>
        <end position="132"/>
    </location>
</feature>
<evidence type="ECO:0000256" key="8">
    <source>
        <dbReference type="ARBA" id="ARBA00022927"/>
    </source>
</evidence>
<reference evidence="17 18" key="1">
    <citation type="submission" date="2021-05" db="EMBL/GenBank/DDBJ databases">
        <title>The draft genome of Geobacter chapellei DSM 13688.</title>
        <authorList>
            <person name="Xu Z."/>
            <person name="Masuda Y."/>
            <person name="Itoh H."/>
            <person name="Senoo K."/>
        </authorList>
    </citation>
    <scope>NUCLEOTIDE SEQUENCE [LARGE SCALE GENOMIC DNA]</scope>
    <source>
        <strain evidence="17 18">DSM 13688</strain>
    </source>
</reference>
<dbReference type="Pfam" id="PF00448">
    <property type="entry name" value="SRP54"/>
    <property type="match status" value="1"/>
</dbReference>
<evidence type="ECO:0000313" key="17">
    <source>
        <dbReference type="EMBL" id="MBT1071933.1"/>
    </source>
</evidence>
<keyword evidence="7" id="KW-1005">Bacterial flagellum biogenesis</keyword>
<dbReference type="PANTHER" id="PTHR43134">
    <property type="entry name" value="SIGNAL RECOGNITION PARTICLE RECEPTOR SUBUNIT ALPHA"/>
    <property type="match status" value="1"/>
</dbReference>
<evidence type="ECO:0000259" key="15">
    <source>
        <dbReference type="SMART" id="SM00382"/>
    </source>
</evidence>
<evidence type="ECO:0000256" key="1">
    <source>
        <dbReference type="ARBA" id="ARBA00004413"/>
    </source>
</evidence>
<dbReference type="InterPro" id="IPR020006">
    <property type="entry name" value="FlhF"/>
</dbReference>
<feature type="domain" description="AAA+ ATPase" evidence="15">
    <location>
        <begin position="252"/>
        <end position="398"/>
    </location>
</feature>
<keyword evidence="4" id="KW-0813">Transport</keyword>
<gene>
    <name evidence="17" type="primary">flhF</name>
    <name evidence="17" type="ORF">KJB30_09070</name>
</gene>
<name>A0ABS5U8G2_9BACT</name>
<dbReference type="SUPFAM" id="SSF52540">
    <property type="entry name" value="P-loop containing nucleoside triphosphate hydrolases"/>
    <property type="match status" value="1"/>
</dbReference>
<dbReference type="InterPro" id="IPR027417">
    <property type="entry name" value="P-loop_NTPase"/>
</dbReference>
<evidence type="ECO:0000256" key="2">
    <source>
        <dbReference type="ARBA" id="ARBA00008531"/>
    </source>
</evidence>
<evidence type="ECO:0000259" key="16">
    <source>
        <dbReference type="SMART" id="SM00962"/>
    </source>
</evidence>
<keyword evidence="11" id="KW-1006">Bacterial flagellum protein export</keyword>
<organism evidence="17 18">
    <name type="scientific">Pelotalea chapellei</name>
    <dbReference type="NCBI Taxonomy" id="44671"/>
    <lineage>
        <taxon>Bacteria</taxon>
        <taxon>Pseudomonadati</taxon>
        <taxon>Thermodesulfobacteriota</taxon>
        <taxon>Desulfuromonadia</taxon>
        <taxon>Geobacterales</taxon>
        <taxon>Geobacteraceae</taxon>
        <taxon>Pelotalea</taxon>
    </lineage>
</organism>
<dbReference type="PANTHER" id="PTHR43134:SF3">
    <property type="entry name" value="FLAGELLAR BIOSYNTHESIS PROTEIN FLHF"/>
    <property type="match status" value="1"/>
</dbReference>
<evidence type="ECO:0000256" key="14">
    <source>
        <dbReference type="SAM" id="MobiDB-lite"/>
    </source>
</evidence>
<dbReference type="RefSeq" id="WP_214298276.1">
    <property type="nucleotide sequence ID" value="NZ_JAHDYS010000007.1"/>
</dbReference>
<feature type="compositionally biased region" description="Basic and acidic residues" evidence="14">
    <location>
        <begin position="71"/>
        <end position="85"/>
    </location>
</feature>
<dbReference type="SMART" id="SM00962">
    <property type="entry name" value="SRP54"/>
    <property type="match status" value="1"/>
</dbReference>
<keyword evidence="17" id="KW-0969">Cilium</keyword>
<evidence type="ECO:0000313" key="18">
    <source>
        <dbReference type="Proteomes" id="UP000784128"/>
    </source>
</evidence>
<dbReference type="NCBIfam" id="TIGR03499">
    <property type="entry name" value="FlhF"/>
    <property type="match status" value="1"/>
</dbReference>
<evidence type="ECO:0000256" key="11">
    <source>
        <dbReference type="ARBA" id="ARBA00023225"/>
    </source>
</evidence>
<protein>
    <recommendedName>
        <fullName evidence="3 13">Flagellar biosynthesis protein FlhF</fullName>
    </recommendedName>
</protein>
<evidence type="ECO:0000256" key="5">
    <source>
        <dbReference type="ARBA" id="ARBA00022475"/>
    </source>
</evidence>
<keyword evidence="18" id="KW-1185">Reference proteome</keyword>
<accession>A0ABS5U8G2</accession>
<dbReference type="InterPro" id="IPR000897">
    <property type="entry name" value="SRP54_GTPase_dom"/>
</dbReference>
<evidence type="ECO:0000256" key="7">
    <source>
        <dbReference type="ARBA" id="ARBA00022795"/>
    </source>
</evidence>
<evidence type="ECO:0000256" key="3">
    <source>
        <dbReference type="ARBA" id="ARBA00014919"/>
    </source>
</evidence>
<sequence>MLVKTFQSPSMAEALRMVKAELGPDAMILSTKKEKAGGLFGFFGKPVYRVTAAIDPGRKAAPPVAAPPTQYREKPERERTAKEDLENSMMAPLARELRELRDKVDALARREESRKEESQTEVQREKAERQPESQDSSLNLKNIPRGDLEDIKKLLLTTLAKSQEGNVKNVQWPQASQPAGEGQTGKDILPEDSPLVQELGRSGISTDLIRKILDTLAALPVEGGNQTVKGRLGDTFGRLIKFAGTLKLRKNSPRIVALVGPTGVGKTTTTAKLAAMYALNRGNKVALITMDIFRVGAVEQLKTYSRIMGIPLEVASTPKELEKAVEKHAACDLIFIDTAGRSHKDKEKLDEMKNFLENKIPIEVYLCLSATTKDRELEEILKRFSIFQLSKVVFTKIDESESLGNMINLLMKDNLQVAYFTTGQRVPEDIEVATSAKLAELILRSESNE</sequence>
<keyword evidence="9" id="KW-0342">GTP-binding</keyword>
<comment type="function">
    <text evidence="12">Necessary for flagellar biosynthesis. May be involved in translocation of the flagellum.</text>
</comment>
<keyword evidence="8" id="KW-0653">Protein transport</keyword>
<keyword evidence="5" id="KW-1003">Cell membrane</keyword>
<dbReference type="InterPro" id="IPR003593">
    <property type="entry name" value="AAA+_ATPase"/>
</dbReference>
<feature type="region of interest" description="Disordered" evidence="14">
    <location>
        <begin position="58"/>
        <end position="93"/>
    </location>
</feature>
<dbReference type="Proteomes" id="UP000784128">
    <property type="component" value="Unassembled WGS sequence"/>
</dbReference>
<comment type="similarity">
    <text evidence="2">Belongs to the GTP-binding SRP family.</text>
</comment>
<keyword evidence="10" id="KW-0472">Membrane</keyword>
<feature type="domain" description="SRP54-type proteins GTP-binding" evidence="16">
    <location>
        <begin position="253"/>
        <end position="444"/>
    </location>
</feature>
<comment type="subcellular location">
    <subcellularLocation>
        <location evidence="1">Cell membrane</location>
        <topology evidence="1">Peripheral membrane protein</topology>
        <orientation evidence="1">Cytoplasmic side</orientation>
    </subcellularLocation>
</comment>
<evidence type="ECO:0000256" key="4">
    <source>
        <dbReference type="ARBA" id="ARBA00022448"/>
    </source>
</evidence>
<comment type="caution">
    <text evidence="17">The sequence shown here is derived from an EMBL/GenBank/DDBJ whole genome shotgun (WGS) entry which is preliminary data.</text>
</comment>
<dbReference type="EMBL" id="JAHDYS010000007">
    <property type="protein sequence ID" value="MBT1071933.1"/>
    <property type="molecule type" value="Genomic_DNA"/>
</dbReference>
<evidence type="ECO:0000256" key="13">
    <source>
        <dbReference type="NCBIfam" id="TIGR03499"/>
    </source>
</evidence>